<gene>
    <name evidence="2" type="ORF">GOCE00092_LOCUS2500</name>
</gene>
<feature type="compositionally biased region" description="Basic and acidic residues" evidence="1">
    <location>
        <begin position="293"/>
        <end position="305"/>
    </location>
</feature>
<feature type="compositionally biased region" description="Low complexity" evidence="1">
    <location>
        <begin position="276"/>
        <end position="286"/>
    </location>
</feature>
<sequence length="319" mass="34705">MSVAAAARGPLSAPLGQWVMVGLGALYVANPEKFFQTLQRTSQFLLQPESATTPATQQQPIVIMQGAGVTASKNPLLSYLIQLTAGVGVCWGSYMVLVNLLPEAAKGMLPVSRSVFNAAVMKLGKGILDVRDSLLQQMMGLSDKQDELRVKQDDTHDQVLQVKGQVLEAHYDITQMQESLDICQESLTEAEKRQAYIARGVRLLTRGVSSILPQDASLAYELDKFNKAGVEFNQQTPRQEKKQHVPLQLTNQQRSPSSSLMEAPSHNPQGETPGALSNTNLSTSSTHSAVKASKPERSKPEALPLEDIRDLLSSIQVST</sequence>
<evidence type="ECO:0000313" key="2">
    <source>
        <dbReference type="EMBL" id="CAD9273592.1"/>
    </source>
</evidence>
<name>A0A7S1UQ48_9STRA</name>
<dbReference type="AlphaFoldDB" id="A0A7S1UQ48"/>
<reference evidence="2" key="1">
    <citation type="submission" date="2021-01" db="EMBL/GenBank/DDBJ databases">
        <authorList>
            <person name="Corre E."/>
            <person name="Pelletier E."/>
            <person name="Niang G."/>
            <person name="Scheremetjew M."/>
            <person name="Finn R."/>
            <person name="Kale V."/>
            <person name="Holt S."/>
            <person name="Cochrane G."/>
            <person name="Meng A."/>
            <person name="Brown T."/>
            <person name="Cohen L."/>
        </authorList>
    </citation>
    <scope>NUCLEOTIDE SEQUENCE</scope>
    <source>
        <strain evidence="2">CCMP 410</strain>
    </source>
</reference>
<proteinExistence type="predicted"/>
<accession>A0A7S1UQ48</accession>
<organism evidence="2">
    <name type="scientific">Grammatophora oceanica</name>
    <dbReference type="NCBI Taxonomy" id="210454"/>
    <lineage>
        <taxon>Eukaryota</taxon>
        <taxon>Sar</taxon>
        <taxon>Stramenopiles</taxon>
        <taxon>Ochrophyta</taxon>
        <taxon>Bacillariophyta</taxon>
        <taxon>Fragilariophyceae</taxon>
        <taxon>Fragilariophycidae</taxon>
        <taxon>Rhabdonematales</taxon>
        <taxon>Grammatophoraceae</taxon>
        <taxon>Grammatophora</taxon>
    </lineage>
</organism>
<feature type="compositionally biased region" description="Polar residues" evidence="1">
    <location>
        <begin position="248"/>
        <end position="270"/>
    </location>
</feature>
<evidence type="ECO:0000256" key="1">
    <source>
        <dbReference type="SAM" id="MobiDB-lite"/>
    </source>
</evidence>
<dbReference type="EMBL" id="HBGK01004739">
    <property type="protein sequence ID" value="CAD9273592.1"/>
    <property type="molecule type" value="Transcribed_RNA"/>
</dbReference>
<feature type="region of interest" description="Disordered" evidence="1">
    <location>
        <begin position="236"/>
        <end position="305"/>
    </location>
</feature>
<protein>
    <submittedName>
        <fullName evidence="2">Uncharacterized protein</fullName>
    </submittedName>
</protein>